<dbReference type="EMBL" id="FQWT01000008">
    <property type="protein sequence ID" value="SHH90014.1"/>
    <property type="molecule type" value="Genomic_DNA"/>
</dbReference>
<dbReference type="Proteomes" id="UP000184047">
    <property type="component" value="Unassembled WGS sequence"/>
</dbReference>
<dbReference type="AlphaFoldDB" id="A0A1M5WSC3"/>
<sequence length="105" mass="12062">MNEFKGTKYHWVVDTEVKSTEESIFFLDIDSPGCLQLGIATIYGGSENDIEMKANAQLIAKAPQMLEMLKKARDKFMDLKHDNDLPELKDIQWQIEDLIKEATEL</sequence>
<keyword evidence="2" id="KW-1185">Reference proteome</keyword>
<proteinExistence type="predicted"/>
<evidence type="ECO:0000313" key="1">
    <source>
        <dbReference type="EMBL" id="SHH90014.1"/>
    </source>
</evidence>
<evidence type="ECO:0000313" key="2">
    <source>
        <dbReference type="Proteomes" id="UP000184047"/>
    </source>
</evidence>
<protein>
    <submittedName>
        <fullName evidence="1">Uncharacterized protein</fullName>
    </submittedName>
</protein>
<reference evidence="2" key="1">
    <citation type="submission" date="2016-11" db="EMBL/GenBank/DDBJ databases">
        <authorList>
            <person name="Varghese N."/>
            <person name="Submissions S."/>
        </authorList>
    </citation>
    <scope>NUCLEOTIDE SEQUENCE [LARGE SCALE GENOMIC DNA]</scope>
    <source>
        <strain evidence="2">DSM 19055</strain>
    </source>
</reference>
<organism evidence="1 2">
    <name type="scientific">Chryseobacterium oranimense</name>
    <dbReference type="NCBI Taxonomy" id="421058"/>
    <lineage>
        <taxon>Bacteria</taxon>
        <taxon>Pseudomonadati</taxon>
        <taxon>Bacteroidota</taxon>
        <taxon>Flavobacteriia</taxon>
        <taxon>Flavobacteriales</taxon>
        <taxon>Weeksellaceae</taxon>
        <taxon>Chryseobacterium group</taxon>
        <taxon>Chryseobacterium</taxon>
    </lineage>
</organism>
<gene>
    <name evidence="1" type="ORF">SAMN05421866_4196</name>
</gene>
<name>A0A1M5WSC3_9FLAO</name>
<dbReference type="RefSeq" id="WP_073066529.1">
    <property type="nucleotide sequence ID" value="NZ_FQWT01000008.1"/>
</dbReference>
<accession>A0A1M5WSC3</accession>
<dbReference type="STRING" id="421058.SAMN05421866_4196"/>
<dbReference type="OrthoDB" id="1274915at2"/>